<evidence type="ECO:0000313" key="2">
    <source>
        <dbReference type="EMBL" id="RIX45876.1"/>
    </source>
</evidence>
<comment type="caution">
    <text evidence="2">The sequence shown here is derived from an EMBL/GenBank/DDBJ whole genome shotgun (WGS) entry which is preliminary data.</text>
</comment>
<dbReference type="OrthoDB" id="9808602at2"/>
<accession>A0A3A1UIG4</accession>
<sequence>MKRILITGVGSYVGMRVKRWLENYPDKYRVETISLRDPSWKDKKFTSYDVIFHVAGIAHVSTDPSMEDLYYAVNRDLTYEIALKAKAEGVRHFIFMSSIIVYGDGNGKTINHLTLPTPSNFYGKSKLQAEEAIRSIEDDKFRVAIIRAPMIYGKGNKGNYQKLSRIAQKTIVFPDFENERSMLHIDNLCEFVRHLVDFEDAGIYYPQNRDYVKTTTMCRLIAEMHGKKIRFTRVFNPLISLGISRLAIVNKVFGNLAYEKEMSNYKAEYCIRDFEESIKLTEL</sequence>
<dbReference type="InterPro" id="IPR036291">
    <property type="entry name" value="NAD(P)-bd_dom_sf"/>
</dbReference>
<gene>
    <name evidence="2" type="ORF">D3P08_26715</name>
</gene>
<dbReference type="InterPro" id="IPR001509">
    <property type="entry name" value="Epimerase_deHydtase"/>
</dbReference>
<evidence type="ECO:0000313" key="3">
    <source>
        <dbReference type="Proteomes" id="UP000266482"/>
    </source>
</evidence>
<feature type="domain" description="NAD-dependent epimerase/dehydratase" evidence="1">
    <location>
        <begin position="26"/>
        <end position="200"/>
    </location>
</feature>
<evidence type="ECO:0000259" key="1">
    <source>
        <dbReference type="Pfam" id="PF01370"/>
    </source>
</evidence>
<dbReference type="InterPro" id="IPR050177">
    <property type="entry name" value="Lipid_A_modif_metabolic_enz"/>
</dbReference>
<dbReference type="PANTHER" id="PTHR43245">
    <property type="entry name" value="BIFUNCTIONAL POLYMYXIN RESISTANCE PROTEIN ARNA"/>
    <property type="match status" value="1"/>
</dbReference>
<dbReference type="RefSeq" id="WP_119603181.1">
    <property type="nucleotide sequence ID" value="NZ_QXQA01000030.1"/>
</dbReference>
<organism evidence="2 3">
    <name type="scientific">Paenibacillus nanensis</name>
    <dbReference type="NCBI Taxonomy" id="393251"/>
    <lineage>
        <taxon>Bacteria</taxon>
        <taxon>Bacillati</taxon>
        <taxon>Bacillota</taxon>
        <taxon>Bacilli</taxon>
        <taxon>Bacillales</taxon>
        <taxon>Paenibacillaceae</taxon>
        <taxon>Paenibacillus</taxon>
    </lineage>
</organism>
<reference evidence="2 3" key="1">
    <citation type="submission" date="2018-09" db="EMBL/GenBank/DDBJ databases">
        <title>Paenibacillus aracenensis nov. sp. isolated from a cave in southern Spain.</title>
        <authorList>
            <person name="Jurado V."/>
            <person name="Gutierrez-Patricio S."/>
            <person name="Gonzalez-Pimentel J.L."/>
            <person name="Miller A.Z."/>
            <person name="Laiz L."/>
            <person name="Saiz-Jimenez C."/>
        </authorList>
    </citation>
    <scope>NUCLEOTIDE SEQUENCE [LARGE SCALE GENOMIC DNA]</scope>
    <source>
        <strain evidence="2 3">DSM 22867</strain>
    </source>
</reference>
<dbReference type="AlphaFoldDB" id="A0A3A1UIG4"/>
<dbReference type="Gene3D" id="3.40.50.720">
    <property type="entry name" value="NAD(P)-binding Rossmann-like Domain"/>
    <property type="match status" value="1"/>
</dbReference>
<dbReference type="SUPFAM" id="SSF51735">
    <property type="entry name" value="NAD(P)-binding Rossmann-fold domains"/>
    <property type="match status" value="1"/>
</dbReference>
<dbReference type="PANTHER" id="PTHR43245:SF58">
    <property type="entry name" value="BLL5923 PROTEIN"/>
    <property type="match status" value="1"/>
</dbReference>
<dbReference type="Proteomes" id="UP000266482">
    <property type="component" value="Unassembled WGS sequence"/>
</dbReference>
<dbReference type="Pfam" id="PF01370">
    <property type="entry name" value="Epimerase"/>
    <property type="match status" value="1"/>
</dbReference>
<proteinExistence type="predicted"/>
<name>A0A3A1UIG4_9BACL</name>
<dbReference type="EMBL" id="QXQA01000030">
    <property type="protein sequence ID" value="RIX45876.1"/>
    <property type="molecule type" value="Genomic_DNA"/>
</dbReference>
<protein>
    <submittedName>
        <fullName evidence="2">NAD-dependent epimerase/dehydratase family protein</fullName>
    </submittedName>
</protein>
<keyword evidence="3" id="KW-1185">Reference proteome</keyword>